<dbReference type="Pfam" id="PF13508">
    <property type="entry name" value="Acetyltransf_7"/>
    <property type="match status" value="1"/>
</dbReference>
<dbReference type="PANTHER" id="PTHR43617">
    <property type="entry name" value="L-AMINO ACID N-ACETYLTRANSFERASE"/>
    <property type="match status" value="1"/>
</dbReference>
<name>A0AAN1WE35_9GAMM</name>
<evidence type="ECO:0000313" key="3">
    <source>
        <dbReference type="Proteomes" id="UP001320119"/>
    </source>
</evidence>
<gene>
    <name evidence="2" type="ORF">MARGE09_P0108</name>
</gene>
<keyword evidence="3" id="KW-1185">Reference proteome</keyword>
<dbReference type="Proteomes" id="UP001320119">
    <property type="component" value="Chromosome"/>
</dbReference>
<evidence type="ECO:0000259" key="1">
    <source>
        <dbReference type="PROSITE" id="PS51186"/>
    </source>
</evidence>
<dbReference type="KEGG" id="marq:MARGE09_P0108"/>
<accession>A0AAN1WE35</accession>
<dbReference type="InterPro" id="IPR050276">
    <property type="entry name" value="MshD_Acetyltransferase"/>
</dbReference>
<organism evidence="2 3">
    <name type="scientific">Marinagarivorans cellulosilyticus</name>
    <dbReference type="NCBI Taxonomy" id="2721545"/>
    <lineage>
        <taxon>Bacteria</taxon>
        <taxon>Pseudomonadati</taxon>
        <taxon>Pseudomonadota</taxon>
        <taxon>Gammaproteobacteria</taxon>
        <taxon>Cellvibrionales</taxon>
        <taxon>Cellvibrionaceae</taxon>
        <taxon>Marinagarivorans</taxon>
    </lineage>
</organism>
<dbReference type="CDD" id="cd04301">
    <property type="entry name" value="NAT_SF"/>
    <property type="match status" value="1"/>
</dbReference>
<dbReference type="SUPFAM" id="SSF55729">
    <property type="entry name" value="Acyl-CoA N-acyltransferases (Nat)"/>
    <property type="match status" value="1"/>
</dbReference>
<dbReference type="GO" id="GO:0016747">
    <property type="term" value="F:acyltransferase activity, transferring groups other than amino-acyl groups"/>
    <property type="evidence" value="ECO:0007669"/>
    <property type="project" value="InterPro"/>
</dbReference>
<dbReference type="Gene3D" id="3.40.630.30">
    <property type="match status" value="1"/>
</dbReference>
<dbReference type="InterPro" id="IPR016181">
    <property type="entry name" value="Acyl_CoA_acyltransferase"/>
</dbReference>
<protein>
    <submittedName>
        <fullName evidence="2">Acetyltransferase</fullName>
    </submittedName>
</protein>
<reference evidence="2 3" key="1">
    <citation type="journal article" date="2022" name="IScience">
        <title>An ultrasensitive nanofiber-based assay for enzymatic hydrolysis and deep-sea microbial degradation of cellulose.</title>
        <authorList>
            <person name="Tsudome M."/>
            <person name="Tachioka M."/>
            <person name="Miyazaki M."/>
            <person name="Uchimura K."/>
            <person name="Tsuda M."/>
            <person name="Takaki Y."/>
            <person name="Deguchi S."/>
        </authorList>
    </citation>
    <scope>NUCLEOTIDE SEQUENCE [LARGE SCALE GENOMIC DNA]</scope>
    <source>
        <strain evidence="2 3">GE09</strain>
    </source>
</reference>
<feature type="domain" description="N-acetyltransferase" evidence="1">
    <location>
        <begin position="40"/>
        <end position="189"/>
    </location>
</feature>
<sequence>MRHLFRRFFSCRALRWYTKNTYINAPATGVNPQGDIRLSISIRKEQPRDAQNIHEVTIAAFLDAPHTDNTEQYIVKALRESGALSISLVAEDKGSIVGHVALSPVTISDSTDSWYGLGPISVLPSKQGKGIGLKLMNAAIQELKNINAKGCVLLGDPNYYHRFGFKPREGLVLPGVPPEYFQAMVFNGDLPQGSVTYHESFSAKG</sequence>
<dbReference type="InterPro" id="IPR000182">
    <property type="entry name" value="GNAT_dom"/>
</dbReference>
<dbReference type="PROSITE" id="PS51186">
    <property type="entry name" value="GNAT"/>
    <property type="match status" value="1"/>
</dbReference>
<dbReference type="EMBL" id="AP023086">
    <property type="protein sequence ID" value="BCD95909.1"/>
    <property type="molecule type" value="Genomic_DNA"/>
</dbReference>
<dbReference type="PANTHER" id="PTHR43617:SF2">
    <property type="entry name" value="UPF0039 PROTEIN SLL0451"/>
    <property type="match status" value="1"/>
</dbReference>
<evidence type="ECO:0000313" key="2">
    <source>
        <dbReference type="EMBL" id="BCD95909.1"/>
    </source>
</evidence>
<proteinExistence type="predicted"/>
<dbReference type="AlphaFoldDB" id="A0AAN1WE35"/>